<comment type="caution">
    <text evidence="8">The sequence shown here is derived from an EMBL/GenBank/DDBJ whole genome shotgun (WGS) entry which is preliminary data.</text>
</comment>
<evidence type="ECO:0000256" key="6">
    <source>
        <dbReference type="SAM" id="Phobius"/>
    </source>
</evidence>
<dbReference type="GO" id="GO:0016020">
    <property type="term" value="C:membrane"/>
    <property type="evidence" value="ECO:0007669"/>
    <property type="project" value="UniProtKB-SubCell"/>
</dbReference>
<dbReference type="SUPFAM" id="SSF103473">
    <property type="entry name" value="MFS general substrate transporter"/>
    <property type="match status" value="1"/>
</dbReference>
<keyword evidence="4 6" id="KW-0472">Membrane</keyword>
<feature type="domain" description="Major facilitator superfamily (MFS) profile" evidence="7">
    <location>
        <begin position="57"/>
        <end position="497"/>
    </location>
</feature>
<dbReference type="InterPro" id="IPR005828">
    <property type="entry name" value="MFS_sugar_transport-like"/>
</dbReference>
<protein>
    <recommendedName>
        <fullName evidence="7">Major facilitator superfamily (MFS) profile domain-containing protein</fullName>
    </recommendedName>
</protein>
<evidence type="ECO:0000256" key="5">
    <source>
        <dbReference type="SAM" id="MobiDB-lite"/>
    </source>
</evidence>
<reference evidence="8 9" key="1">
    <citation type="submission" date="2024-05" db="EMBL/GenBank/DDBJ databases">
        <authorList>
            <person name="Wallberg A."/>
        </authorList>
    </citation>
    <scope>NUCLEOTIDE SEQUENCE [LARGE SCALE GENOMIC DNA]</scope>
</reference>
<evidence type="ECO:0000313" key="9">
    <source>
        <dbReference type="Proteomes" id="UP001497623"/>
    </source>
</evidence>
<dbReference type="PANTHER" id="PTHR24064">
    <property type="entry name" value="SOLUTE CARRIER FAMILY 22 MEMBER"/>
    <property type="match status" value="1"/>
</dbReference>
<dbReference type="InterPro" id="IPR020846">
    <property type="entry name" value="MFS_dom"/>
</dbReference>
<gene>
    <name evidence="8" type="ORF">MNOR_LOCUS18522</name>
</gene>
<dbReference type="GO" id="GO:0022857">
    <property type="term" value="F:transmembrane transporter activity"/>
    <property type="evidence" value="ECO:0007669"/>
    <property type="project" value="InterPro"/>
</dbReference>
<dbReference type="AlphaFoldDB" id="A0AAV2QZ28"/>
<proteinExistence type="predicted"/>
<sequence length="524" mass="58051">FVDTETEPTYHTRTATTETNPEDGMDTTVDGLMDKIGFGKWHILYFLSTCLTRACRAIQYINTVFVNRSTDEDTYQVQEHCEQSSPYLGSFVCGNTLSVEFENFGDEVWISALYQFIFVFGSMLGASLGTISDLFGRLLVIRLSALMYLVATVVISVFPNIYIVLIARFIIGFADNLICTTSQTLLTEVTPKKYVTSLGLLVFLAFAAAAMGLAGVAYFVRSWRSLHLICSIPVLLLAIVVLFLKESPRWLVTQGRFEEATDIIEDAATKNRSLVPRHDNLKSILATASESIIHLDRDKSTKKNSMANKIKSLFLSFYATPHMRRLSLIIPNLWVIINLVFFGLILNANNFTSNIYLYTFLTNAFSIIPTLIGSLLVKKIGNKASTILFFALTGLCLLGLQVLPEEFSMVAWVLTIIAFMTSSLCNDLNFVMTYELMPTVLRTTGSGISLLAGNVGILLASYLFGTVVHQVSWLPNAISALCCLIATGLLFLLPETYGQPLCETIEQVEERGNNKGKTLGSTKL</sequence>
<name>A0AAV2QZ28_MEGNR</name>
<organism evidence="8 9">
    <name type="scientific">Meganyctiphanes norvegica</name>
    <name type="common">Northern krill</name>
    <name type="synonym">Thysanopoda norvegica</name>
    <dbReference type="NCBI Taxonomy" id="48144"/>
    <lineage>
        <taxon>Eukaryota</taxon>
        <taxon>Metazoa</taxon>
        <taxon>Ecdysozoa</taxon>
        <taxon>Arthropoda</taxon>
        <taxon>Crustacea</taxon>
        <taxon>Multicrustacea</taxon>
        <taxon>Malacostraca</taxon>
        <taxon>Eumalacostraca</taxon>
        <taxon>Eucarida</taxon>
        <taxon>Euphausiacea</taxon>
        <taxon>Euphausiidae</taxon>
        <taxon>Meganyctiphanes</taxon>
    </lineage>
</organism>
<evidence type="ECO:0000256" key="3">
    <source>
        <dbReference type="ARBA" id="ARBA00022989"/>
    </source>
</evidence>
<feature type="transmembrane region" description="Helical" evidence="6">
    <location>
        <begin position="409"/>
        <end position="428"/>
    </location>
</feature>
<dbReference type="Proteomes" id="UP001497623">
    <property type="component" value="Unassembled WGS sequence"/>
</dbReference>
<feature type="transmembrane region" description="Helical" evidence="6">
    <location>
        <begin position="139"/>
        <end position="159"/>
    </location>
</feature>
<dbReference type="InterPro" id="IPR036259">
    <property type="entry name" value="MFS_trans_sf"/>
</dbReference>
<comment type="subcellular location">
    <subcellularLocation>
        <location evidence="1">Membrane</location>
        <topology evidence="1">Multi-pass membrane protein</topology>
    </subcellularLocation>
</comment>
<feature type="transmembrane region" description="Helical" evidence="6">
    <location>
        <begin position="473"/>
        <end position="493"/>
    </location>
</feature>
<accession>A0AAV2QZ28</accession>
<feature type="transmembrane region" description="Helical" evidence="6">
    <location>
        <begin position="448"/>
        <end position="467"/>
    </location>
</feature>
<feature type="transmembrane region" description="Helical" evidence="6">
    <location>
        <begin position="326"/>
        <end position="349"/>
    </location>
</feature>
<evidence type="ECO:0000259" key="7">
    <source>
        <dbReference type="PROSITE" id="PS50850"/>
    </source>
</evidence>
<keyword evidence="3 6" id="KW-1133">Transmembrane helix</keyword>
<feature type="compositionally biased region" description="Polar residues" evidence="5">
    <location>
        <begin position="7"/>
        <end position="19"/>
    </location>
</feature>
<evidence type="ECO:0000313" key="8">
    <source>
        <dbReference type="EMBL" id="CAL4107267.1"/>
    </source>
</evidence>
<dbReference type="Pfam" id="PF00083">
    <property type="entry name" value="Sugar_tr"/>
    <property type="match status" value="1"/>
</dbReference>
<evidence type="ECO:0000256" key="4">
    <source>
        <dbReference type="ARBA" id="ARBA00023136"/>
    </source>
</evidence>
<dbReference type="EMBL" id="CAXKWB010013306">
    <property type="protein sequence ID" value="CAL4107267.1"/>
    <property type="molecule type" value="Genomic_DNA"/>
</dbReference>
<keyword evidence="2 6" id="KW-0812">Transmembrane</keyword>
<keyword evidence="9" id="KW-1185">Reference proteome</keyword>
<feature type="region of interest" description="Disordered" evidence="5">
    <location>
        <begin position="1"/>
        <end position="25"/>
    </location>
</feature>
<feature type="transmembrane region" description="Helical" evidence="6">
    <location>
        <begin position="198"/>
        <end position="220"/>
    </location>
</feature>
<dbReference type="PROSITE" id="PS50850">
    <property type="entry name" value="MFS"/>
    <property type="match status" value="1"/>
</dbReference>
<feature type="non-terminal residue" evidence="8">
    <location>
        <position position="1"/>
    </location>
</feature>
<dbReference type="Gene3D" id="1.20.1250.20">
    <property type="entry name" value="MFS general substrate transporter like domains"/>
    <property type="match status" value="1"/>
</dbReference>
<evidence type="ECO:0000256" key="1">
    <source>
        <dbReference type="ARBA" id="ARBA00004141"/>
    </source>
</evidence>
<evidence type="ECO:0000256" key="2">
    <source>
        <dbReference type="ARBA" id="ARBA00022692"/>
    </source>
</evidence>
<feature type="transmembrane region" description="Helical" evidence="6">
    <location>
        <begin position="384"/>
        <end position="403"/>
    </location>
</feature>
<feature type="transmembrane region" description="Helical" evidence="6">
    <location>
        <begin position="108"/>
        <end position="127"/>
    </location>
</feature>
<feature type="transmembrane region" description="Helical" evidence="6">
    <location>
        <begin position="355"/>
        <end position="377"/>
    </location>
</feature>
<feature type="transmembrane region" description="Helical" evidence="6">
    <location>
        <begin position="226"/>
        <end position="244"/>
    </location>
</feature>